<dbReference type="PANTHER" id="PTHR30146:SF24">
    <property type="entry name" value="XYLOSE OPERON REGULATORY PROTEIN"/>
    <property type="match status" value="1"/>
</dbReference>
<dbReference type="SUPFAM" id="SSF53822">
    <property type="entry name" value="Periplasmic binding protein-like I"/>
    <property type="match status" value="1"/>
</dbReference>
<dbReference type="AlphaFoldDB" id="A0A1Q2HSL2"/>
<keyword evidence="6" id="KW-1185">Reference proteome</keyword>
<dbReference type="SMART" id="SM00342">
    <property type="entry name" value="HTH_ARAC"/>
    <property type="match status" value="1"/>
</dbReference>
<evidence type="ECO:0000256" key="2">
    <source>
        <dbReference type="ARBA" id="ARBA00023125"/>
    </source>
</evidence>
<reference evidence="6" key="1">
    <citation type="submission" date="2017-02" db="EMBL/GenBank/DDBJ databases">
        <title>Comparative genomics and description of representatives of a novel lineage of planctomycetes thriving in anoxic sediments.</title>
        <authorList>
            <person name="Spring S."/>
            <person name="Bunk B."/>
            <person name="Sproer C."/>
            <person name="Klenk H.-P."/>
        </authorList>
    </citation>
    <scope>NUCLEOTIDE SEQUENCE [LARGE SCALE GENOMIC DNA]</scope>
    <source>
        <strain evidence="6">L21-RPul-D3</strain>
    </source>
</reference>
<dbReference type="InterPro" id="IPR018060">
    <property type="entry name" value="HTH_AraC"/>
</dbReference>
<dbReference type="KEGG" id="pbu:L21SP3_02053"/>
<evidence type="ECO:0000259" key="4">
    <source>
        <dbReference type="PROSITE" id="PS01124"/>
    </source>
</evidence>
<protein>
    <submittedName>
        <fullName evidence="5">Xylose operon regulatory protein</fullName>
    </submittedName>
</protein>
<dbReference type="PROSITE" id="PS01124">
    <property type="entry name" value="HTH_ARAC_FAMILY_2"/>
    <property type="match status" value="1"/>
</dbReference>
<sequence>MRKKKKILLVINRTKSNGRELLRGIIQYGKTKDYLEFTTIDSENSLYLNTRQFEECVIEAANEAQGIIMVELTCLDKVKGLNKPIVHSYVYNSQIEDKYTITTDPVTVSKAAYEHLRTMGNINFAYIGYKDVVWADERRDCFEKNLPADKLPLKFFSYNMPKSTGITSEGLEEIAAWLKTLPIPTGIMACNDNCGADLINACKKANLNVPDDISAVAVDNDDLICDFTSPTLSSIDLDTDSAGYEAAELIDKITETKNIPPKLIRVKPREVIIRQSSDFVAVEDREVAAALRFIRLNSDRSILVQEVCDFSCCSRQYLHRKFMNSLGKSVHKCIKRARVKAISSLLLETTLPVTDIAYRLNFPDSNHISKYFKDYTGLTPKEYRAKYQPLGTENIEGLD</sequence>
<dbReference type="CDD" id="cd01543">
    <property type="entry name" value="PBP1_XylR"/>
    <property type="match status" value="1"/>
</dbReference>
<dbReference type="Pfam" id="PF13377">
    <property type="entry name" value="Peripla_BP_3"/>
    <property type="match status" value="1"/>
</dbReference>
<feature type="domain" description="HTH araC/xylS-type" evidence="4">
    <location>
        <begin position="288"/>
        <end position="386"/>
    </location>
</feature>
<dbReference type="SUPFAM" id="SSF46689">
    <property type="entry name" value="Homeodomain-like"/>
    <property type="match status" value="1"/>
</dbReference>
<organism evidence="5 6">
    <name type="scientific">Sedimentisphaera cyanobacteriorum</name>
    <dbReference type="NCBI Taxonomy" id="1940790"/>
    <lineage>
        <taxon>Bacteria</taxon>
        <taxon>Pseudomonadati</taxon>
        <taxon>Planctomycetota</taxon>
        <taxon>Phycisphaerae</taxon>
        <taxon>Sedimentisphaerales</taxon>
        <taxon>Sedimentisphaeraceae</taxon>
        <taxon>Sedimentisphaera</taxon>
    </lineage>
</organism>
<dbReference type="OrthoDB" id="9795616at2"/>
<dbReference type="InterPro" id="IPR028082">
    <property type="entry name" value="Peripla_BP_I"/>
</dbReference>
<evidence type="ECO:0000313" key="6">
    <source>
        <dbReference type="Proteomes" id="UP000188273"/>
    </source>
</evidence>
<dbReference type="Pfam" id="PF12833">
    <property type="entry name" value="HTH_18"/>
    <property type="match status" value="1"/>
</dbReference>
<dbReference type="Gene3D" id="3.40.50.2300">
    <property type="match status" value="2"/>
</dbReference>
<name>A0A1Q2HSL2_9BACT</name>
<evidence type="ECO:0000313" key="5">
    <source>
        <dbReference type="EMBL" id="AQQ10225.1"/>
    </source>
</evidence>
<keyword evidence="2" id="KW-0238">DNA-binding</keyword>
<dbReference type="Gene3D" id="1.10.10.60">
    <property type="entry name" value="Homeodomain-like"/>
    <property type="match status" value="1"/>
</dbReference>
<dbReference type="InterPro" id="IPR009057">
    <property type="entry name" value="Homeodomain-like_sf"/>
</dbReference>
<keyword evidence="3" id="KW-0804">Transcription</keyword>
<dbReference type="STRING" id="1940790.L21SP3_02053"/>
<proteinExistence type="predicted"/>
<dbReference type="Proteomes" id="UP000188273">
    <property type="component" value="Chromosome"/>
</dbReference>
<gene>
    <name evidence="5" type="primary">xylR_10</name>
    <name evidence="5" type="ORF">L21SP3_02053</name>
</gene>
<evidence type="ECO:0000256" key="3">
    <source>
        <dbReference type="ARBA" id="ARBA00023163"/>
    </source>
</evidence>
<evidence type="ECO:0000256" key="1">
    <source>
        <dbReference type="ARBA" id="ARBA00023015"/>
    </source>
</evidence>
<dbReference type="InterPro" id="IPR046335">
    <property type="entry name" value="LacI/GalR-like_sensor"/>
</dbReference>
<keyword evidence="1" id="KW-0805">Transcription regulation</keyword>
<dbReference type="GO" id="GO:0003700">
    <property type="term" value="F:DNA-binding transcription factor activity"/>
    <property type="evidence" value="ECO:0007669"/>
    <property type="project" value="InterPro"/>
</dbReference>
<dbReference type="GO" id="GO:0000976">
    <property type="term" value="F:transcription cis-regulatory region binding"/>
    <property type="evidence" value="ECO:0007669"/>
    <property type="project" value="TreeGrafter"/>
</dbReference>
<dbReference type="RefSeq" id="WP_077541238.1">
    <property type="nucleotide sequence ID" value="NZ_CP019633.1"/>
</dbReference>
<dbReference type="PANTHER" id="PTHR30146">
    <property type="entry name" value="LACI-RELATED TRANSCRIPTIONAL REPRESSOR"/>
    <property type="match status" value="1"/>
</dbReference>
<accession>A0A1Q2HSL2</accession>
<dbReference type="EMBL" id="CP019633">
    <property type="protein sequence ID" value="AQQ10225.1"/>
    <property type="molecule type" value="Genomic_DNA"/>
</dbReference>